<dbReference type="InterPro" id="IPR000182">
    <property type="entry name" value="GNAT_dom"/>
</dbReference>
<keyword evidence="3" id="KW-1185">Reference proteome</keyword>
<dbReference type="InterPro" id="IPR016181">
    <property type="entry name" value="Acyl_CoA_acyltransferase"/>
</dbReference>
<sequence length="174" mass="19073">MQIRTVRKEDYAAISNLIMTAFSKSPSGYSNEAELVEKLRLAPTYRKSFEVVADQMGQIVGHGLLNEVKVKNASQSTTGLCLAPLSVAPAKQKQGIGQQILAELEQRAKKAGYPFISVLGWPDYYSKFGYQRASLFKIKPPFPAPDDTFMIKALTPNGLKGVNGTVQYLPAFGI</sequence>
<evidence type="ECO:0000313" key="3">
    <source>
        <dbReference type="Proteomes" id="UP001597156"/>
    </source>
</evidence>
<dbReference type="GO" id="GO:0016746">
    <property type="term" value="F:acyltransferase activity"/>
    <property type="evidence" value="ECO:0007669"/>
    <property type="project" value="UniProtKB-KW"/>
</dbReference>
<keyword evidence="2" id="KW-0012">Acyltransferase</keyword>
<evidence type="ECO:0000259" key="1">
    <source>
        <dbReference type="PROSITE" id="PS51186"/>
    </source>
</evidence>
<feature type="domain" description="N-acetyltransferase" evidence="1">
    <location>
        <begin position="1"/>
        <end position="155"/>
    </location>
</feature>
<dbReference type="Gene3D" id="3.40.630.30">
    <property type="match status" value="1"/>
</dbReference>
<evidence type="ECO:0000313" key="2">
    <source>
        <dbReference type="EMBL" id="MFD1125202.1"/>
    </source>
</evidence>
<dbReference type="Proteomes" id="UP001597156">
    <property type="component" value="Unassembled WGS sequence"/>
</dbReference>
<keyword evidence="2" id="KW-0808">Transferase</keyword>
<name>A0ABW3PHZ5_9LACO</name>
<dbReference type="EMBL" id="JBHTLH010000019">
    <property type="protein sequence ID" value="MFD1125202.1"/>
    <property type="molecule type" value="Genomic_DNA"/>
</dbReference>
<comment type="caution">
    <text evidence="2">The sequence shown here is derived from an EMBL/GenBank/DDBJ whole genome shotgun (WGS) entry which is preliminary data.</text>
</comment>
<dbReference type="SUPFAM" id="SSF55729">
    <property type="entry name" value="Acyl-CoA N-acyltransferases (Nat)"/>
    <property type="match status" value="1"/>
</dbReference>
<dbReference type="Pfam" id="PF13527">
    <property type="entry name" value="Acetyltransf_9"/>
    <property type="match status" value="1"/>
</dbReference>
<dbReference type="RefSeq" id="WP_121978124.1">
    <property type="nucleotide sequence ID" value="NZ_JBHTLH010000019.1"/>
</dbReference>
<gene>
    <name evidence="2" type="ORF">ACFQ22_07530</name>
</gene>
<proteinExistence type="predicted"/>
<reference evidence="3" key="1">
    <citation type="journal article" date="2019" name="Int. J. Syst. Evol. Microbiol.">
        <title>The Global Catalogue of Microorganisms (GCM) 10K type strain sequencing project: providing services to taxonomists for standard genome sequencing and annotation.</title>
        <authorList>
            <consortium name="The Broad Institute Genomics Platform"/>
            <consortium name="The Broad Institute Genome Sequencing Center for Infectious Disease"/>
            <person name="Wu L."/>
            <person name="Ma J."/>
        </authorList>
    </citation>
    <scope>NUCLEOTIDE SEQUENCE [LARGE SCALE GENOMIC DNA]</scope>
    <source>
        <strain evidence="3">CCUG 71848</strain>
    </source>
</reference>
<dbReference type="PROSITE" id="PS51186">
    <property type="entry name" value="GNAT"/>
    <property type="match status" value="1"/>
</dbReference>
<protein>
    <submittedName>
        <fullName evidence="2">GNAT family N-acetyltransferase</fullName>
        <ecNumber evidence="2">2.3.-.-</ecNumber>
    </submittedName>
</protein>
<accession>A0ABW3PHZ5</accession>
<organism evidence="2 3">
    <name type="scientific">Lentilactobacillus raoultii</name>
    <dbReference type="NCBI Taxonomy" id="1987503"/>
    <lineage>
        <taxon>Bacteria</taxon>
        <taxon>Bacillati</taxon>
        <taxon>Bacillota</taxon>
        <taxon>Bacilli</taxon>
        <taxon>Lactobacillales</taxon>
        <taxon>Lactobacillaceae</taxon>
        <taxon>Lentilactobacillus</taxon>
    </lineage>
</organism>
<dbReference type="EC" id="2.3.-.-" evidence="2"/>
<dbReference type="CDD" id="cd04301">
    <property type="entry name" value="NAT_SF"/>
    <property type="match status" value="1"/>
</dbReference>